<dbReference type="Proteomes" id="UP000321523">
    <property type="component" value="Unassembled WGS sequence"/>
</dbReference>
<dbReference type="AlphaFoldDB" id="A0A512DZI9"/>
<evidence type="ECO:0000313" key="4">
    <source>
        <dbReference type="Proteomes" id="UP000321523"/>
    </source>
</evidence>
<evidence type="ECO:0000256" key="2">
    <source>
        <dbReference type="SAM" id="Phobius"/>
    </source>
</evidence>
<gene>
    <name evidence="3" type="ORF">SAE02_60420</name>
</gene>
<keyword evidence="4" id="KW-1185">Reference proteome</keyword>
<sequence length="68" mass="7186">MRELFSHVSGPSQKPRASVQRARSAKYSGQTLGGLIANLLDADYGHSATALLGIAVLGILLAFPTLMF</sequence>
<name>A0A512DZI9_9PROT</name>
<accession>A0A512DZI9</accession>
<keyword evidence="2" id="KW-0812">Transmembrane</keyword>
<feature type="region of interest" description="Disordered" evidence="1">
    <location>
        <begin position="1"/>
        <end position="23"/>
    </location>
</feature>
<dbReference type="RefSeq" id="WP_044434649.1">
    <property type="nucleotide sequence ID" value="NZ_BJYZ01000033.1"/>
</dbReference>
<protein>
    <submittedName>
        <fullName evidence="3">Uncharacterized protein</fullName>
    </submittedName>
</protein>
<dbReference type="EMBL" id="BJYZ01000033">
    <property type="protein sequence ID" value="GEO41894.1"/>
    <property type="molecule type" value="Genomic_DNA"/>
</dbReference>
<evidence type="ECO:0000313" key="3">
    <source>
        <dbReference type="EMBL" id="GEO41894.1"/>
    </source>
</evidence>
<organism evidence="3 4">
    <name type="scientific">Skermanella aerolata</name>
    <dbReference type="NCBI Taxonomy" id="393310"/>
    <lineage>
        <taxon>Bacteria</taxon>
        <taxon>Pseudomonadati</taxon>
        <taxon>Pseudomonadota</taxon>
        <taxon>Alphaproteobacteria</taxon>
        <taxon>Rhodospirillales</taxon>
        <taxon>Azospirillaceae</taxon>
        <taxon>Skermanella</taxon>
    </lineage>
</organism>
<comment type="caution">
    <text evidence="3">The sequence shown here is derived from an EMBL/GenBank/DDBJ whole genome shotgun (WGS) entry which is preliminary data.</text>
</comment>
<keyword evidence="2" id="KW-1133">Transmembrane helix</keyword>
<reference evidence="3 4" key="1">
    <citation type="submission" date="2019-07" db="EMBL/GenBank/DDBJ databases">
        <title>Whole genome shotgun sequence of Skermanella aerolata NBRC 106429.</title>
        <authorList>
            <person name="Hosoyama A."/>
            <person name="Uohara A."/>
            <person name="Ohji S."/>
            <person name="Ichikawa N."/>
        </authorList>
    </citation>
    <scope>NUCLEOTIDE SEQUENCE [LARGE SCALE GENOMIC DNA]</scope>
    <source>
        <strain evidence="3 4">NBRC 106429</strain>
    </source>
</reference>
<evidence type="ECO:0000256" key="1">
    <source>
        <dbReference type="SAM" id="MobiDB-lite"/>
    </source>
</evidence>
<feature type="transmembrane region" description="Helical" evidence="2">
    <location>
        <begin position="48"/>
        <end position="67"/>
    </location>
</feature>
<keyword evidence="2" id="KW-0472">Membrane</keyword>
<proteinExistence type="predicted"/>